<organism evidence="1 2">
    <name type="scientific">Solanum verrucosum</name>
    <dbReference type="NCBI Taxonomy" id="315347"/>
    <lineage>
        <taxon>Eukaryota</taxon>
        <taxon>Viridiplantae</taxon>
        <taxon>Streptophyta</taxon>
        <taxon>Embryophyta</taxon>
        <taxon>Tracheophyta</taxon>
        <taxon>Spermatophyta</taxon>
        <taxon>Magnoliopsida</taxon>
        <taxon>eudicotyledons</taxon>
        <taxon>Gunneridae</taxon>
        <taxon>Pentapetalae</taxon>
        <taxon>asterids</taxon>
        <taxon>lamiids</taxon>
        <taxon>Solanales</taxon>
        <taxon>Solanaceae</taxon>
        <taxon>Solanoideae</taxon>
        <taxon>Solaneae</taxon>
        <taxon>Solanum</taxon>
    </lineage>
</organism>
<dbReference type="InterPro" id="IPR032567">
    <property type="entry name" value="RTL1-rel"/>
</dbReference>
<dbReference type="PANTHER" id="PTHR15503:SF45">
    <property type="entry name" value="RNA-DIRECTED DNA POLYMERASE HOMOLOG"/>
    <property type="match status" value="1"/>
</dbReference>
<gene>
    <name evidence="1" type="ORF">MTR67_034442</name>
</gene>
<evidence type="ECO:0000313" key="2">
    <source>
        <dbReference type="Proteomes" id="UP001234989"/>
    </source>
</evidence>
<dbReference type="EMBL" id="CP133619">
    <property type="protein sequence ID" value="WMV41057.1"/>
    <property type="molecule type" value="Genomic_DNA"/>
</dbReference>
<dbReference type="PANTHER" id="PTHR15503">
    <property type="entry name" value="LDOC1 RELATED"/>
    <property type="match status" value="1"/>
</dbReference>
<accession>A0AAF0ZJ92</accession>
<dbReference type="Proteomes" id="UP001234989">
    <property type="component" value="Chromosome 8"/>
</dbReference>
<dbReference type="AlphaFoldDB" id="A0AAF0ZJ92"/>
<name>A0AAF0ZJ92_SOLVR</name>
<dbReference type="SUPFAM" id="SSF56672">
    <property type="entry name" value="DNA/RNA polymerases"/>
    <property type="match status" value="1"/>
</dbReference>
<protein>
    <submittedName>
        <fullName evidence="1">Uncharacterized protein</fullName>
    </submittedName>
</protein>
<evidence type="ECO:0000313" key="1">
    <source>
        <dbReference type="EMBL" id="WMV41057.1"/>
    </source>
</evidence>
<proteinExistence type="predicted"/>
<keyword evidence="2" id="KW-1185">Reference proteome</keyword>
<dbReference type="InterPro" id="IPR043502">
    <property type="entry name" value="DNA/RNA_pol_sf"/>
</dbReference>
<reference evidence="1" key="1">
    <citation type="submission" date="2023-08" db="EMBL/GenBank/DDBJ databases">
        <title>A de novo genome assembly of Solanum verrucosum Schlechtendal, a Mexican diploid species geographically isolated from the other diploid A-genome species in potato relatives.</title>
        <authorList>
            <person name="Hosaka K."/>
        </authorList>
    </citation>
    <scope>NUCLEOTIDE SEQUENCE</scope>
    <source>
        <tissue evidence="1">Young leaves</tissue>
    </source>
</reference>
<dbReference type="Gene3D" id="3.10.10.10">
    <property type="entry name" value="HIV Type 1 Reverse Transcriptase, subunit A, domain 1"/>
    <property type="match status" value="1"/>
</dbReference>
<sequence>MNLRLSSMIVQEYGLKFTQISRYAPHIFVDSRAQINKFLYGVSDLVKTECRNEFLEVFPEDPPGVPLQREIYFGIDVLPDIHHISITPYIMAPYELKKLIEKLKDLLDKDFIRPSIFPWGA</sequence>